<name>A0AC58RUX5_TOBAC</name>
<gene>
    <name evidence="2" type="primary">LOC142163166</name>
</gene>
<organism evidence="1 2">
    <name type="scientific">Nicotiana tabacum</name>
    <name type="common">Common tobacco</name>
    <dbReference type="NCBI Taxonomy" id="4097"/>
    <lineage>
        <taxon>Eukaryota</taxon>
        <taxon>Viridiplantae</taxon>
        <taxon>Streptophyta</taxon>
        <taxon>Embryophyta</taxon>
        <taxon>Tracheophyta</taxon>
        <taxon>Spermatophyta</taxon>
        <taxon>Magnoliopsida</taxon>
        <taxon>eudicotyledons</taxon>
        <taxon>Gunneridae</taxon>
        <taxon>Pentapetalae</taxon>
        <taxon>asterids</taxon>
        <taxon>lamiids</taxon>
        <taxon>Solanales</taxon>
        <taxon>Solanaceae</taxon>
        <taxon>Nicotianoideae</taxon>
        <taxon>Nicotianeae</taxon>
        <taxon>Nicotiana</taxon>
    </lineage>
</organism>
<keyword evidence="1" id="KW-1185">Reference proteome</keyword>
<evidence type="ECO:0000313" key="1">
    <source>
        <dbReference type="Proteomes" id="UP000790787"/>
    </source>
</evidence>
<sequence length="232" mass="25614">MEIGPLNNLGKLDVSNNMLSGKIPSIIYSSLRGLEKLDLSRTNFSGQNPRFLQQISLKKLNLSLNQFEGQFPTEGVFSNATAISITVNKNLCGGIPELKLPTCPNTEPKGRDKSSSIKLMIPLLSGLLAQVLIMYLVIIFRLKKAKKESPLISSPTWGFLLRVTHENLFSATNGFSSANFIGNGSFSSIYEGVLDLGERLVAVKVINIDQRGAFKSFMSECEALRNIRHRNH</sequence>
<evidence type="ECO:0000313" key="2">
    <source>
        <dbReference type="RefSeq" id="XP_075076528.1"/>
    </source>
</evidence>
<proteinExistence type="predicted"/>
<protein>
    <submittedName>
        <fullName evidence="2">LRR receptor-like serine/threonine-protein kinase At3g47570</fullName>
    </submittedName>
</protein>
<accession>A0AC58RUX5</accession>
<dbReference type="RefSeq" id="XP_075076528.1">
    <property type="nucleotide sequence ID" value="XM_075220427.1"/>
</dbReference>
<reference evidence="2" key="2">
    <citation type="submission" date="2025-08" db="UniProtKB">
        <authorList>
            <consortium name="RefSeq"/>
        </authorList>
    </citation>
    <scope>IDENTIFICATION</scope>
    <source>
        <tissue evidence="2">Leaf</tissue>
    </source>
</reference>
<reference evidence="1" key="1">
    <citation type="journal article" date="2014" name="Nat. Commun.">
        <title>The tobacco genome sequence and its comparison with those of tomato and potato.</title>
        <authorList>
            <person name="Sierro N."/>
            <person name="Battey J.N."/>
            <person name="Ouadi S."/>
            <person name="Bakaher N."/>
            <person name="Bovet L."/>
            <person name="Willig A."/>
            <person name="Goepfert S."/>
            <person name="Peitsch M.C."/>
            <person name="Ivanov N.V."/>
        </authorList>
    </citation>
    <scope>NUCLEOTIDE SEQUENCE [LARGE SCALE GENOMIC DNA]</scope>
</reference>
<dbReference type="Proteomes" id="UP000790787">
    <property type="component" value="Chromosome 1"/>
</dbReference>